<dbReference type="GeneID" id="84231800"/>
<reference evidence="2 3" key="1">
    <citation type="submission" date="2023-08" db="EMBL/GenBank/DDBJ databases">
        <title>Methanolobus mangrovi sp. nov. and Methanolobus sediminis sp. nov, two novel methylotrophic methanogens isolated from mangrove sediments in China.</title>
        <authorList>
            <person name="Zhou J."/>
        </authorList>
    </citation>
    <scope>NUCLEOTIDE SEQUENCE [LARGE SCALE GENOMIC DNA]</scope>
    <source>
        <strain evidence="2 3">FTZ6</strain>
    </source>
</reference>
<feature type="transmembrane region" description="Helical" evidence="1">
    <location>
        <begin position="29"/>
        <end position="50"/>
    </location>
</feature>
<keyword evidence="1" id="KW-1133">Transmembrane helix</keyword>
<keyword evidence="1" id="KW-0812">Transmembrane</keyword>
<evidence type="ECO:0000256" key="1">
    <source>
        <dbReference type="SAM" id="Phobius"/>
    </source>
</evidence>
<keyword evidence="1" id="KW-0472">Membrane</keyword>
<sequence>MEKEIMIKSDFIESFWKIDDFSKKDRMRIAFDGVAVVIGVAFFGLGTYGVY</sequence>
<dbReference type="Proteomes" id="UP001182908">
    <property type="component" value="Chromosome"/>
</dbReference>
<evidence type="ECO:0000313" key="3">
    <source>
        <dbReference type="Proteomes" id="UP001182908"/>
    </source>
</evidence>
<keyword evidence="3" id="KW-1185">Reference proteome</keyword>
<dbReference type="AlphaFoldDB" id="A0AA51YJT0"/>
<organism evidence="2 3">
    <name type="scientific">Methanolobus sediminis</name>
    <dbReference type="NCBI Taxonomy" id="3072978"/>
    <lineage>
        <taxon>Archaea</taxon>
        <taxon>Methanobacteriati</taxon>
        <taxon>Methanobacteriota</taxon>
        <taxon>Stenosarchaea group</taxon>
        <taxon>Methanomicrobia</taxon>
        <taxon>Methanosarcinales</taxon>
        <taxon>Methanosarcinaceae</taxon>
        <taxon>Methanolobus</taxon>
    </lineage>
</organism>
<proteinExistence type="predicted"/>
<dbReference type="RefSeq" id="WP_309311641.1">
    <property type="nucleotide sequence ID" value="NZ_CP133592.1"/>
</dbReference>
<name>A0AA51YJT0_9EURY</name>
<dbReference type="KEGG" id="mseb:RE474_03745"/>
<dbReference type="EMBL" id="CP133592">
    <property type="protein sequence ID" value="WMW25840.1"/>
    <property type="molecule type" value="Genomic_DNA"/>
</dbReference>
<accession>A0AA51YJT0</accession>
<gene>
    <name evidence="2" type="ORF">RE474_03745</name>
</gene>
<evidence type="ECO:0000313" key="2">
    <source>
        <dbReference type="EMBL" id="WMW25840.1"/>
    </source>
</evidence>
<protein>
    <submittedName>
        <fullName evidence="2">Uncharacterized protein</fullName>
    </submittedName>
</protein>